<sequence length="51" mass="5732">MKVPAHLLVNYINPDAIELSSRETGAFEFAAFGLDQYARRAIPFLRGHTLL</sequence>
<dbReference type="EMBL" id="CP139639">
    <property type="protein sequence ID" value="WRI22362.1"/>
    <property type="molecule type" value="Genomic_DNA"/>
</dbReference>
<protein>
    <submittedName>
        <fullName evidence="1">Uncharacterized protein</fullName>
    </submittedName>
</protein>
<evidence type="ECO:0000313" key="1">
    <source>
        <dbReference type="EMBL" id="WRI22362.1"/>
    </source>
</evidence>
<accession>A0ABZ0ZZ26</accession>
<name>A0ABZ0ZZ26_9PSED</name>
<evidence type="ECO:0000313" key="2">
    <source>
        <dbReference type="Proteomes" id="UP001322392"/>
    </source>
</evidence>
<keyword evidence="2" id="KW-1185">Reference proteome</keyword>
<dbReference type="Proteomes" id="UP001322392">
    <property type="component" value="Chromosome"/>
</dbReference>
<dbReference type="RefSeq" id="WP_323986155.1">
    <property type="nucleotide sequence ID" value="NZ_CP139639.1"/>
</dbReference>
<reference evidence="1 2" key="1">
    <citation type="submission" date="2023-12" db="EMBL/GenBank/DDBJ databases">
        <title>First complete genome sequence of Pseudomonas canadensis strain Pcan-CK-23 isolated from homogenized tissues of Zophobas morio larvae.</title>
        <authorList>
            <person name="Kundlacz C."/>
            <person name="Aldeia C."/>
            <person name="Eddoubaji Y."/>
            <person name="Campos-Madueno E.I."/>
            <person name="Endimiani A."/>
        </authorList>
    </citation>
    <scope>NUCLEOTIDE SEQUENCE [LARGE SCALE GENOMIC DNA]</scope>
    <source>
        <strain evidence="1 2">Pcan-CK-23</strain>
    </source>
</reference>
<proteinExistence type="predicted"/>
<organism evidence="1 2">
    <name type="scientific">Pseudomonas canadensis</name>
    <dbReference type="NCBI Taxonomy" id="915099"/>
    <lineage>
        <taxon>Bacteria</taxon>
        <taxon>Pseudomonadati</taxon>
        <taxon>Pseudomonadota</taxon>
        <taxon>Gammaproteobacteria</taxon>
        <taxon>Pseudomonadales</taxon>
        <taxon>Pseudomonadaceae</taxon>
        <taxon>Pseudomonas</taxon>
    </lineage>
</organism>
<gene>
    <name evidence="1" type="ORF">SPL95_17255</name>
</gene>